<accession>A0ACC0WX91</accession>
<keyword evidence="2" id="KW-1185">Reference proteome</keyword>
<organism evidence="1 2">
    <name type="scientific">Peronosclerospora sorghi</name>
    <dbReference type="NCBI Taxonomy" id="230839"/>
    <lineage>
        <taxon>Eukaryota</taxon>
        <taxon>Sar</taxon>
        <taxon>Stramenopiles</taxon>
        <taxon>Oomycota</taxon>
        <taxon>Peronosporomycetes</taxon>
        <taxon>Peronosporales</taxon>
        <taxon>Peronosporaceae</taxon>
        <taxon>Peronosclerospora</taxon>
    </lineage>
</organism>
<name>A0ACC0WX91_9STRA</name>
<protein>
    <submittedName>
        <fullName evidence="1">Uncharacterized protein</fullName>
    </submittedName>
</protein>
<sequence>MYTRGVQFYNKLATLGLKFICLIMEDAAQISEFDSFVPLLSTFSKKSDLIEDDDNTFSGLKYLVLMGYMKKLPLVVKSPALKNYAHFDQSLFADCCGLVSLTLFLTTKVAVGVNWLTFSGGDMTITSRMRKRMR</sequence>
<gene>
    <name evidence="1" type="ORF">PsorP6_001092</name>
</gene>
<dbReference type="EMBL" id="CM047580">
    <property type="protein sequence ID" value="KAI9923192.1"/>
    <property type="molecule type" value="Genomic_DNA"/>
</dbReference>
<reference evidence="1 2" key="1">
    <citation type="journal article" date="2022" name="bioRxiv">
        <title>The genome of the oomycete Peronosclerospora sorghi, a cosmopolitan pathogen of maize and sorghum, is inflated with dispersed pseudogenes.</title>
        <authorList>
            <person name="Fletcher K."/>
            <person name="Martin F."/>
            <person name="Isakeit T."/>
            <person name="Cavanaugh K."/>
            <person name="Magill C."/>
            <person name="Michelmore R."/>
        </authorList>
    </citation>
    <scope>NUCLEOTIDE SEQUENCE [LARGE SCALE GENOMIC DNA]</scope>
    <source>
        <strain evidence="1">P6</strain>
    </source>
</reference>
<evidence type="ECO:0000313" key="1">
    <source>
        <dbReference type="EMBL" id="KAI9923192.1"/>
    </source>
</evidence>
<comment type="caution">
    <text evidence="1">The sequence shown here is derived from an EMBL/GenBank/DDBJ whole genome shotgun (WGS) entry which is preliminary data.</text>
</comment>
<evidence type="ECO:0000313" key="2">
    <source>
        <dbReference type="Proteomes" id="UP001163321"/>
    </source>
</evidence>
<dbReference type="Proteomes" id="UP001163321">
    <property type="component" value="Chromosome 1"/>
</dbReference>
<proteinExistence type="predicted"/>